<reference evidence="1" key="1">
    <citation type="submission" date="2014-11" db="EMBL/GenBank/DDBJ databases">
        <authorList>
            <person name="Amaro Gonzalez C."/>
        </authorList>
    </citation>
    <scope>NUCLEOTIDE SEQUENCE</scope>
</reference>
<dbReference type="EMBL" id="GBXM01082199">
    <property type="protein sequence ID" value="JAH26378.1"/>
    <property type="molecule type" value="Transcribed_RNA"/>
</dbReference>
<protein>
    <submittedName>
        <fullName evidence="1">Uncharacterized protein</fullName>
    </submittedName>
</protein>
<sequence>MQGQTVLSATIVPATRIGLNTSLNA</sequence>
<organism evidence="1">
    <name type="scientific">Anguilla anguilla</name>
    <name type="common">European freshwater eel</name>
    <name type="synonym">Muraena anguilla</name>
    <dbReference type="NCBI Taxonomy" id="7936"/>
    <lineage>
        <taxon>Eukaryota</taxon>
        <taxon>Metazoa</taxon>
        <taxon>Chordata</taxon>
        <taxon>Craniata</taxon>
        <taxon>Vertebrata</taxon>
        <taxon>Euteleostomi</taxon>
        <taxon>Actinopterygii</taxon>
        <taxon>Neopterygii</taxon>
        <taxon>Teleostei</taxon>
        <taxon>Anguilliformes</taxon>
        <taxon>Anguillidae</taxon>
        <taxon>Anguilla</taxon>
    </lineage>
</organism>
<proteinExistence type="predicted"/>
<reference evidence="1" key="2">
    <citation type="journal article" date="2015" name="Fish Shellfish Immunol.">
        <title>Early steps in the European eel (Anguilla anguilla)-Vibrio vulnificus interaction in the gills: Role of the RtxA13 toxin.</title>
        <authorList>
            <person name="Callol A."/>
            <person name="Pajuelo D."/>
            <person name="Ebbesson L."/>
            <person name="Teles M."/>
            <person name="MacKenzie S."/>
            <person name="Amaro C."/>
        </authorList>
    </citation>
    <scope>NUCLEOTIDE SEQUENCE</scope>
</reference>
<evidence type="ECO:0000313" key="1">
    <source>
        <dbReference type="EMBL" id="JAH26378.1"/>
    </source>
</evidence>
<accession>A0A0E9RDI0</accession>
<name>A0A0E9RDI0_ANGAN</name>
<dbReference type="AlphaFoldDB" id="A0A0E9RDI0"/>